<dbReference type="Pfam" id="PF03631">
    <property type="entry name" value="Virul_fac_BrkB"/>
    <property type="match status" value="2"/>
</dbReference>
<keyword evidence="3 6" id="KW-0812">Transmembrane</keyword>
<dbReference type="EMBL" id="JBHSWI010000001">
    <property type="protein sequence ID" value="MFC6644990.1"/>
    <property type="molecule type" value="Genomic_DNA"/>
</dbReference>
<feature type="transmembrane region" description="Helical" evidence="6">
    <location>
        <begin position="197"/>
        <end position="223"/>
    </location>
</feature>
<evidence type="ECO:0000256" key="6">
    <source>
        <dbReference type="SAM" id="Phobius"/>
    </source>
</evidence>
<sequence length="350" mass="38617">MSLEETTHSPAADVAEETPLWQQPVRVFHTLRRAGMAAVEHDALTVAQAVAYSAMFALFPAMIVLAALVPLLPDSVPFQYQMAMFFNQVLPPTVAPLLHEYFAGSHEAPHTLRALAGSGIVSITGAANVMATLMEGFRRAHELPLTRGSFWPRRRRALALVPLSLLPMAAASALVVFGHFLSVWIAGRVPFALQQPVYIISFAMRWTVALAGSVGIIAVIYHLGTDLSTGMRQHLDPLLKEPWAMLRKDWSWRASLPGATVATVLWFASTLGFGWYVTRYANYGQVYGSLGAGIALLIWLYIIALSVLVGAEFNAQLRLPGRDRRATEFLWKLPHLRRLHLPGRTGRMTD</sequence>
<evidence type="ECO:0000256" key="1">
    <source>
        <dbReference type="ARBA" id="ARBA00004651"/>
    </source>
</evidence>
<keyword evidence="5 6" id="KW-0472">Membrane</keyword>
<organism evidence="7 8">
    <name type="scientific">Granulicella cerasi</name>
    <dbReference type="NCBI Taxonomy" id="741063"/>
    <lineage>
        <taxon>Bacteria</taxon>
        <taxon>Pseudomonadati</taxon>
        <taxon>Acidobacteriota</taxon>
        <taxon>Terriglobia</taxon>
        <taxon>Terriglobales</taxon>
        <taxon>Acidobacteriaceae</taxon>
        <taxon>Granulicella</taxon>
    </lineage>
</organism>
<dbReference type="InterPro" id="IPR017039">
    <property type="entry name" value="Virul_fac_BrkB"/>
</dbReference>
<keyword evidence="8" id="KW-1185">Reference proteome</keyword>
<feature type="transmembrane region" description="Helical" evidence="6">
    <location>
        <begin position="254"/>
        <end position="278"/>
    </location>
</feature>
<proteinExistence type="predicted"/>
<dbReference type="PANTHER" id="PTHR30213">
    <property type="entry name" value="INNER MEMBRANE PROTEIN YHJD"/>
    <property type="match status" value="1"/>
</dbReference>
<dbReference type="RefSeq" id="WP_390234220.1">
    <property type="nucleotide sequence ID" value="NZ_JBHSWI010000001.1"/>
</dbReference>
<accession>A0ABW1Z990</accession>
<feature type="transmembrane region" description="Helical" evidence="6">
    <location>
        <begin position="114"/>
        <end position="137"/>
    </location>
</feature>
<comment type="caution">
    <text evidence="7">The sequence shown here is derived from an EMBL/GenBank/DDBJ whole genome shotgun (WGS) entry which is preliminary data.</text>
</comment>
<evidence type="ECO:0000313" key="8">
    <source>
        <dbReference type="Proteomes" id="UP001596391"/>
    </source>
</evidence>
<dbReference type="PANTHER" id="PTHR30213:SF0">
    <property type="entry name" value="UPF0761 MEMBRANE PROTEIN YIHY"/>
    <property type="match status" value="1"/>
</dbReference>
<evidence type="ECO:0000313" key="7">
    <source>
        <dbReference type="EMBL" id="MFC6644990.1"/>
    </source>
</evidence>
<keyword evidence="4 6" id="KW-1133">Transmembrane helix</keyword>
<comment type="subcellular location">
    <subcellularLocation>
        <location evidence="1">Cell membrane</location>
        <topology evidence="1">Multi-pass membrane protein</topology>
    </subcellularLocation>
</comment>
<gene>
    <name evidence="7" type="ORF">ACFQBQ_05160</name>
</gene>
<protein>
    <submittedName>
        <fullName evidence="7">YihY/virulence factor BrkB family protein</fullName>
    </submittedName>
</protein>
<evidence type="ECO:0000256" key="5">
    <source>
        <dbReference type="ARBA" id="ARBA00023136"/>
    </source>
</evidence>
<evidence type="ECO:0000256" key="3">
    <source>
        <dbReference type="ARBA" id="ARBA00022692"/>
    </source>
</evidence>
<dbReference type="PIRSF" id="PIRSF035875">
    <property type="entry name" value="RNase_BN"/>
    <property type="match status" value="1"/>
</dbReference>
<evidence type="ECO:0000256" key="4">
    <source>
        <dbReference type="ARBA" id="ARBA00022989"/>
    </source>
</evidence>
<keyword evidence="2" id="KW-1003">Cell membrane</keyword>
<dbReference type="Proteomes" id="UP001596391">
    <property type="component" value="Unassembled WGS sequence"/>
</dbReference>
<feature type="transmembrane region" description="Helical" evidence="6">
    <location>
        <begin position="49"/>
        <end position="72"/>
    </location>
</feature>
<feature type="transmembrane region" description="Helical" evidence="6">
    <location>
        <begin position="158"/>
        <end position="185"/>
    </location>
</feature>
<name>A0ABW1Z990_9BACT</name>
<reference evidence="8" key="1">
    <citation type="journal article" date="2019" name="Int. J. Syst. Evol. Microbiol.">
        <title>The Global Catalogue of Microorganisms (GCM) 10K type strain sequencing project: providing services to taxonomists for standard genome sequencing and annotation.</title>
        <authorList>
            <consortium name="The Broad Institute Genomics Platform"/>
            <consortium name="The Broad Institute Genome Sequencing Center for Infectious Disease"/>
            <person name="Wu L."/>
            <person name="Ma J."/>
        </authorList>
    </citation>
    <scope>NUCLEOTIDE SEQUENCE [LARGE SCALE GENOMIC DNA]</scope>
    <source>
        <strain evidence="8">CGMCC 1.16026</strain>
    </source>
</reference>
<evidence type="ECO:0000256" key="2">
    <source>
        <dbReference type="ARBA" id="ARBA00022475"/>
    </source>
</evidence>
<feature type="transmembrane region" description="Helical" evidence="6">
    <location>
        <begin position="290"/>
        <end position="315"/>
    </location>
</feature>